<gene>
    <name evidence="1" type="ORF">GCM10011583_59880</name>
</gene>
<evidence type="ECO:0000313" key="1">
    <source>
        <dbReference type="EMBL" id="GGK20041.1"/>
    </source>
</evidence>
<organism evidence="1 2">
    <name type="scientific">Streptomyces camponoticapitis</name>
    <dbReference type="NCBI Taxonomy" id="1616125"/>
    <lineage>
        <taxon>Bacteria</taxon>
        <taxon>Bacillati</taxon>
        <taxon>Actinomycetota</taxon>
        <taxon>Actinomycetes</taxon>
        <taxon>Kitasatosporales</taxon>
        <taxon>Streptomycetaceae</taxon>
        <taxon>Streptomyces</taxon>
    </lineage>
</organism>
<evidence type="ECO:0000313" key="2">
    <source>
        <dbReference type="Proteomes" id="UP000660265"/>
    </source>
</evidence>
<comment type="caution">
    <text evidence="1">The sequence shown here is derived from an EMBL/GenBank/DDBJ whole genome shotgun (WGS) entry which is preliminary data.</text>
</comment>
<dbReference type="EMBL" id="BMMV01000024">
    <property type="protein sequence ID" value="GGK20041.1"/>
    <property type="molecule type" value="Genomic_DNA"/>
</dbReference>
<dbReference type="Proteomes" id="UP000660265">
    <property type="component" value="Unassembled WGS sequence"/>
</dbReference>
<proteinExistence type="predicted"/>
<dbReference type="InterPro" id="IPR016084">
    <property type="entry name" value="Haem_Oase-like_multi-hlx"/>
</dbReference>
<accession>A0ABQ2EPY6</accession>
<dbReference type="RefSeq" id="WP_373292645.1">
    <property type="nucleotide sequence ID" value="NZ_BMMV01000024.1"/>
</dbReference>
<reference evidence="2" key="1">
    <citation type="journal article" date="2019" name="Int. J. Syst. Evol. Microbiol.">
        <title>The Global Catalogue of Microorganisms (GCM) 10K type strain sequencing project: providing services to taxonomists for standard genome sequencing and annotation.</title>
        <authorList>
            <consortium name="The Broad Institute Genomics Platform"/>
            <consortium name="The Broad Institute Genome Sequencing Center for Infectious Disease"/>
            <person name="Wu L."/>
            <person name="Ma J."/>
        </authorList>
    </citation>
    <scope>NUCLEOTIDE SEQUENCE [LARGE SCALE GENOMIC DNA]</scope>
    <source>
        <strain evidence="2">CGMCC 4.7275</strain>
    </source>
</reference>
<dbReference type="Gene3D" id="1.20.910.10">
    <property type="entry name" value="Heme oxygenase-like"/>
    <property type="match status" value="1"/>
</dbReference>
<protein>
    <recommendedName>
        <fullName evidence="3">Iron-containing redox enzyme family protein</fullName>
    </recommendedName>
</protein>
<keyword evidence="2" id="KW-1185">Reference proteome</keyword>
<dbReference type="Pfam" id="PF14518">
    <property type="entry name" value="Haem_oxygenas_2"/>
    <property type="match status" value="1"/>
</dbReference>
<sequence length="336" mass="36906">MENADVRPTGPALPTGRGDLSYGVVRALRGRPGSGTPLPPRGTAADAAPYGEDLHLALYLCYELHYRGFCGVDPAWEWDPALLALRADLERRFLDALRTDTKRRTDVNEALADLLVEPPDGASASRYLRDEGELWHLREYAAQRSVYHLKEADPHAWVIPRLRGRAKAAMAAIEFEEFGGGRADRIHARLFAGLMTDLGLDTRYGRYVDVATGEMLASVNLMSMFGLHRSLRGALVGHFAAVEVASSPASRRLAEAMRRVGAGEAAAHFYDEHVADDEAHEQLVRREVVGGLLEEEPWLETDVAFGADATGVLDARLAEKLVSAWRDGLSALRTPR</sequence>
<name>A0ABQ2EPY6_9ACTN</name>
<dbReference type="SMART" id="SM01236">
    <property type="entry name" value="Haem_oxygenase_2"/>
    <property type="match status" value="1"/>
</dbReference>
<evidence type="ECO:0008006" key="3">
    <source>
        <dbReference type="Google" id="ProtNLM"/>
    </source>
</evidence>